<organism evidence="2 3">
    <name type="scientific">Russula ochroleuca</name>
    <dbReference type="NCBI Taxonomy" id="152965"/>
    <lineage>
        <taxon>Eukaryota</taxon>
        <taxon>Fungi</taxon>
        <taxon>Dikarya</taxon>
        <taxon>Basidiomycota</taxon>
        <taxon>Agaricomycotina</taxon>
        <taxon>Agaricomycetes</taxon>
        <taxon>Russulales</taxon>
        <taxon>Russulaceae</taxon>
        <taxon>Russula</taxon>
    </lineage>
</organism>
<dbReference type="EMBL" id="WHVB01000006">
    <property type="protein sequence ID" value="KAF8481691.1"/>
    <property type="molecule type" value="Genomic_DNA"/>
</dbReference>
<accession>A0A9P5TAK5</accession>
<dbReference type="AlphaFoldDB" id="A0A9P5TAK5"/>
<feature type="domain" description="F-box" evidence="1">
    <location>
        <begin position="37"/>
        <end position="95"/>
    </location>
</feature>
<dbReference type="InterPro" id="IPR001810">
    <property type="entry name" value="F-box_dom"/>
</dbReference>
<dbReference type="PROSITE" id="PS50181">
    <property type="entry name" value="FBOX"/>
    <property type="match status" value="1"/>
</dbReference>
<dbReference type="SUPFAM" id="SSF52047">
    <property type="entry name" value="RNI-like"/>
    <property type="match status" value="1"/>
</dbReference>
<gene>
    <name evidence="2" type="ORF">DFH94DRAFT_825642</name>
</gene>
<reference evidence="2" key="2">
    <citation type="journal article" date="2020" name="Nat. Commun.">
        <title>Large-scale genome sequencing of mycorrhizal fungi provides insights into the early evolution of symbiotic traits.</title>
        <authorList>
            <person name="Miyauchi S."/>
            <person name="Kiss E."/>
            <person name="Kuo A."/>
            <person name="Drula E."/>
            <person name="Kohler A."/>
            <person name="Sanchez-Garcia M."/>
            <person name="Morin E."/>
            <person name="Andreopoulos B."/>
            <person name="Barry K.W."/>
            <person name="Bonito G."/>
            <person name="Buee M."/>
            <person name="Carver A."/>
            <person name="Chen C."/>
            <person name="Cichocki N."/>
            <person name="Clum A."/>
            <person name="Culley D."/>
            <person name="Crous P.W."/>
            <person name="Fauchery L."/>
            <person name="Girlanda M."/>
            <person name="Hayes R.D."/>
            <person name="Keri Z."/>
            <person name="LaButti K."/>
            <person name="Lipzen A."/>
            <person name="Lombard V."/>
            <person name="Magnuson J."/>
            <person name="Maillard F."/>
            <person name="Murat C."/>
            <person name="Nolan M."/>
            <person name="Ohm R.A."/>
            <person name="Pangilinan J."/>
            <person name="Pereira M.F."/>
            <person name="Perotto S."/>
            <person name="Peter M."/>
            <person name="Pfister S."/>
            <person name="Riley R."/>
            <person name="Sitrit Y."/>
            <person name="Stielow J.B."/>
            <person name="Szollosi G."/>
            <person name="Zifcakova L."/>
            <person name="Stursova M."/>
            <person name="Spatafora J.W."/>
            <person name="Tedersoo L."/>
            <person name="Vaario L.M."/>
            <person name="Yamada A."/>
            <person name="Yan M."/>
            <person name="Wang P."/>
            <person name="Xu J."/>
            <person name="Bruns T."/>
            <person name="Baldrian P."/>
            <person name="Vilgalys R."/>
            <person name="Dunand C."/>
            <person name="Henrissat B."/>
            <person name="Grigoriev I.V."/>
            <person name="Hibbett D."/>
            <person name="Nagy L.G."/>
            <person name="Martin F.M."/>
        </authorList>
    </citation>
    <scope>NUCLEOTIDE SEQUENCE</scope>
    <source>
        <strain evidence="2">Prilba</strain>
    </source>
</reference>
<evidence type="ECO:0000313" key="2">
    <source>
        <dbReference type="EMBL" id="KAF8481691.1"/>
    </source>
</evidence>
<evidence type="ECO:0000259" key="1">
    <source>
        <dbReference type="PROSITE" id="PS50181"/>
    </source>
</evidence>
<dbReference type="Pfam" id="PF12937">
    <property type="entry name" value="F-box-like"/>
    <property type="match status" value="1"/>
</dbReference>
<dbReference type="SUPFAM" id="SSF81383">
    <property type="entry name" value="F-box domain"/>
    <property type="match status" value="1"/>
</dbReference>
<dbReference type="InterPro" id="IPR036047">
    <property type="entry name" value="F-box-like_dom_sf"/>
</dbReference>
<comment type="caution">
    <text evidence="2">The sequence shown here is derived from an EMBL/GenBank/DDBJ whole genome shotgun (WGS) entry which is preliminary data.</text>
</comment>
<evidence type="ECO:0000313" key="3">
    <source>
        <dbReference type="Proteomes" id="UP000759537"/>
    </source>
</evidence>
<dbReference type="Gene3D" id="1.20.1280.50">
    <property type="match status" value="1"/>
</dbReference>
<dbReference type="InterPro" id="IPR032675">
    <property type="entry name" value="LRR_dom_sf"/>
</dbReference>
<dbReference type="Gene3D" id="3.80.10.10">
    <property type="entry name" value="Ribonuclease Inhibitor"/>
    <property type="match status" value="1"/>
</dbReference>
<protein>
    <recommendedName>
        <fullName evidence="1">F-box domain-containing protein</fullName>
    </recommendedName>
</protein>
<dbReference type="PANTHER" id="PTHR38926:SF72">
    <property type="entry name" value="IM:7136021-RELATED"/>
    <property type="match status" value="1"/>
</dbReference>
<dbReference type="Proteomes" id="UP000759537">
    <property type="component" value="Unassembled WGS sequence"/>
</dbReference>
<name>A0A9P5TAK5_9AGAM</name>
<proteinExistence type="predicted"/>
<sequence>MHTSLAESRDHLLQALDDEIISLEESTRALRSRRNALAPISRLPPETLAAIFSLLPPPALFTFLCKGHLAWICVTHVCRKWRETALNHPYLWSHINFTRLTPVAMAEILARTKMEPLYLGAAYFNLSAAQLDTFEKQLEVHISHTRHLNISAHLQSTLDRLVSPAPILEFLSLSHASHQYKLPQVVIPINLFNGTVPSLTSLELENCNISWKSPLLKGLRTLKIFSPSTEARPKVEDWLGALNEMPQLETLILENATPIAPPAVPLISEPSRAVTLPSLTRFHISASAKDCALALAHLMLPALTELHVDAKSHDGGGEDVRLIIPYVARNLYGLQDTELRSLLIGGCRTSIIVRAWTIPGIDFDSVDPNLSFNASVLDTRGSVKWLHGVDTAITDALLTIVPVNSVSTLTTRDSTRLSKEFWLSHVPSWPLLERVCLVPTTIKAFRDMLVEDAPPDGPRLPSLTKITLTFVKLTAPRTFHLCDMLMERVEQGVPLEVLDLHLCIVADRAIRLFKEIVVDVQMQPAAGTTMEEPTLLNWNGGIGYCGEVEYYDKRVSHDGIYGYEDEAEYDSYDEVQERYIRDYYGLWVRRLVI</sequence>
<keyword evidence="3" id="KW-1185">Reference proteome</keyword>
<dbReference type="OrthoDB" id="3172239at2759"/>
<reference evidence="2" key="1">
    <citation type="submission" date="2019-10" db="EMBL/GenBank/DDBJ databases">
        <authorList>
            <consortium name="DOE Joint Genome Institute"/>
            <person name="Kuo A."/>
            <person name="Miyauchi S."/>
            <person name="Kiss E."/>
            <person name="Drula E."/>
            <person name="Kohler A."/>
            <person name="Sanchez-Garcia M."/>
            <person name="Andreopoulos B."/>
            <person name="Barry K.W."/>
            <person name="Bonito G."/>
            <person name="Buee M."/>
            <person name="Carver A."/>
            <person name="Chen C."/>
            <person name="Cichocki N."/>
            <person name="Clum A."/>
            <person name="Culley D."/>
            <person name="Crous P.W."/>
            <person name="Fauchery L."/>
            <person name="Girlanda M."/>
            <person name="Hayes R."/>
            <person name="Keri Z."/>
            <person name="LaButti K."/>
            <person name="Lipzen A."/>
            <person name="Lombard V."/>
            <person name="Magnuson J."/>
            <person name="Maillard F."/>
            <person name="Morin E."/>
            <person name="Murat C."/>
            <person name="Nolan M."/>
            <person name="Ohm R."/>
            <person name="Pangilinan J."/>
            <person name="Pereira M."/>
            <person name="Perotto S."/>
            <person name="Peter M."/>
            <person name="Riley R."/>
            <person name="Sitrit Y."/>
            <person name="Stielow B."/>
            <person name="Szollosi G."/>
            <person name="Zifcakova L."/>
            <person name="Stursova M."/>
            <person name="Spatafora J.W."/>
            <person name="Tedersoo L."/>
            <person name="Vaario L.-M."/>
            <person name="Yamada A."/>
            <person name="Yan M."/>
            <person name="Wang P."/>
            <person name="Xu J."/>
            <person name="Bruns T."/>
            <person name="Baldrian P."/>
            <person name="Vilgalys R."/>
            <person name="Henrissat B."/>
            <person name="Grigoriev I.V."/>
            <person name="Hibbett D."/>
            <person name="Nagy L.G."/>
            <person name="Martin F.M."/>
        </authorList>
    </citation>
    <scope>NUCLEOTIDE SEQUENCE</scope>
    <source>
        <strain evidence="2">Prilba</strain>
    </source>
</reference>
<dbReference type="PANTHER" id="PTHR38926">
    <property type="entry name" value="F-BOX DOMAIN CONTAINING PROTEIN, EXPRESSED"/>
    <property type="match status" value="1"/>
</dbReference>